<sequence>MGGFASQGLKSLSCFFLKSGIVGYGEMNITVGNREWFGSIGRSLTACGRTASNGCGGYDDEQNQYWDAVKSPTNRARHRCQGRSRRVGSLPVPPIERWDPLKLLGLIDSWTTCTKELAAKVLLAQPPGLAVTGRMGPLKRQERRNPVGRGMSRPVRGMGGGGMAGRPMRGGPMGMMNPGFGRPGPYGMGPMGGFGNRGPMPFGGPGGPGGPMGNPPIDPNISFFNVPQPVGPPMGDARTGPMQSGQQTTPSAGTVGKGSVGGTANTMSNQPDSNNSNNGNKSTEVPGFGANSSIHELFGKMVWKKMEGIRDNAVVDRLQNRIMNMIHEALAQQSDGSNGGGGSNQGASVNGNQSTGNFRSY</sequence>
<evidence type="ECO:0000313" key="2">
    <source>
        <dbReference type="EMBL" id="KAK5975667.1"/>
    </source>
</evidence>
<protein>
    <submittedName>
        <fullName evidence="2">Uncharacterized protein</fullName>
    </submittedName>
</protein>
<evidence type="ECO:0000256" key="1">
    <source>
        <dbReference type="SAM" id="MobiDB-lite"/>
    </source>
</evidence>
<dbReference type="Proteomes" id="UP001331761">
    <property type="component" value="Unassembled WGS sequence"/>
</dbReference>
<dbReference type="AlphaFoldDB" id="A0AAN8FBF3"/>
<gene>
    <name evidence="2" type="ORF">GCK32_009747</name>
</gene>
<evidence type="ECO:0000313" key="3">
    <source>
        <dbReference type="Proteomes" id="UP001331761"/>
    </source>
</evidence>
<organism evidence="2 3">
    <name type="scientific">Trichostrongylus colubriformis</name>
    <name type="common">Black scour worm</name>
    <dbReference type="NCBI Taxonomy" id="6319"/>
    <lineage>
        <taxon>Eukaryota</taxon>
        <taxon>Metazoa</taxon>
        <taxon>Ecdysozoa</taxon>
        <taxon>Nematoda</taxon>
        <taxon>Chromadorea</taxon>
        <taxon>Rhabditida</taxon>
        <taxon>Rhabditina</taxon>
        <taxon>Rhabditomorpha</taxon>
        <taxon>Strongyloidea</taxon>
        <taxon>Trichostrongylidae</taxon>
        <taxon>Trichostrongylus</taxon>
    </lineage>
</organism>
<reference evidence="2 3" key="1">
    <citation type="submission" date="2019-10" db="EMBL/GenBank/DDBJ databases">
        <title>Assembly and Annotation for the nematode Trichostrongylus colubriformis.</title>
        <authorList>
            <person name="Martin J."/>
        </authorList>
    </citation>
    <scope>NUCLEOTIDE SEQUENCE [LARGE SCALE GENOMIC DNA]</scope>
    <source>
        <strain evidence="2">G859</strain>
        <tissue evidence="2">Whole worm</tissue>
    </source>
</reference>
<name>A0AAN8FBF3_TRICO</name>
<feature type="compositionally biased region" description="Polar residues" evidence="1">
    <location>
        <begin position="241"/>
        <end position="252"/>
    </location>
</feature>
<dbReference type="EMBL" id="WIXE01012774">
    <property type="protein sequence ID" value="KAK5975667.1"/>
    <property type="molecule type" value="Genomic_DNA"/>
</dbReference>
<feature type="compositionally biased region" description="Low complexity" evidence="1">
    <location>
        <begin position="345"/>
        <end position="354"/>
    </location>
</feature>
<feature type="compositionally biased region" description="Low complexity" evidence="1">
    <location>
        <begin position="268"/>
        <end position="282"/>
    </location>
</feature>
<comment type="caution">
    <text evidence="2">The sequence shown here is derived from an EMBL/GenBank/DDBJ whole genome shotgun (WGS) entry which is preliminary data.</text>
</comment>
<accession>A0AAN8FBF3</accession>
<feature type="region of interest" description="Disordered" evidence="1">
    <location>
        <begin position="231"/>
        <end position="288"/>
    </location>
</feature>
<keyword evidence="3" id="KW-1185">Reference proteome</keyword>
<feature type="region of interest" description="Disordered" evidence="1">
    <location>
        <begin position="332"/>
        <end position="361"/>
    </location>
</feature>
<proteinExistence type="predicted"/>
<feature type="region of interest" description="Disordered" evidence="1">
    <location>
        <begin position="141"/>
        <end position="162"/>
    </location>
</feature>